<evidence type="ECO:0000256" key="3">
    <source>
        <dbReference type="ARBA" id="ARBA00011276"/>
    </source>
</evidence>
<dbReference type="STRING" id="131310.A0A0N4Z2D1"/>
<dbReference type="GO" id="GO:0034975">
    <property type="term" value="P:protein folding in endoplasmic reticulum"/>
    <property type="evidence" value="ECO:0007669"/>
    <property type="project" value="TreeGrafter"/>
</dbReference>
<feature type="transmembrane region" description="Helical" evidence="11">
    <location>
        <begin position="880"/>
        <end position="899"/>
    </location>
</feature>
<dbReference type="Pfam" id="PF07774">
    <property type="entry name" value="EMC1_C"/>
    <property type="match status" value="1"/>
</dbReference>
<comment type="subunit">
    <text evidence="3">Component of the ER membrane protein complex (EMC).</text>
</comment>
<evidence type="ECO:0000256" key="8">
    <source>
        <dbReference type="ARBA" id="ARBA00022989"/>
    </source>
</evidence>
<dbReference type="GO" id="GO:0072546">
    <property type="term" value="C:EMC complex"/>
    <property type="evidence" value="ECO:0007669"/>
    <property type="project" value="InterPro"/>
</dbReference>
<evidence type="ECO:0000256" key="4">
    <source>
        <dbReference type="ARBA" id="ARBA00020824"/>
    </source>
</evidence>
<dbReference type="SUPFAM" id="SSF50998">
    <property type="entry name" value="Quinoprotein alcohol dehydrogenase-like"/>
    <property type="match status" value="2"/>
</dbReference>
<keyword evidence="6" id="KW-0732">Signal</keyword>
<evidence type="ECO:0000256" key="9">
    <source>
        <dbReference type="ARBA" id="ARBA00023136"/>
    </source>
</evidence>
<evidence type="ECO:0000256" key="10">
    <source>
        <dbReference type="ARBA" id="ARBA00023180"/>
    </source>
</evidence>
<dbReference type="WBParaSite" id="PTRK_0000102600.1">
    <property type="protein sequence ID" value="PTRK_0000102600.1"/>
    <property type="gene ID" value="PTRK_0000102600"/>
</dbReference>
<keyword evidence="9 11" id="KW-0472">Membrane</keyword>
<evidence type="ECO:0000259" key="13">
    <source>
        <dbReference type="Pfam" id="PF25293"/>
    </source>
</evidence>
<evidence type="ECO:0000313" key="14">
    <source>
        <dbReference type="Proteomes" id="UP000038045"/>
    </source>
</evidence>
<protein>
    <recommendedName>
        <fullName evidence="4">ER membrane protein complex subunit 1</fullName>
    </recommendedName>
</protein>
<dbReference type="Proteomes" id="UP000038045">
    <property type="component" value="Unplaced"/>
</dbReference>
<evidence type="ECO:0000256" key="11">
    <source>
        <dbReference type="SAM" id="Phobius"/>
    </source>
</evidence>
<evidence type="ECO:0000256" key="1">
    <source>
        <dbReference type="ARBA" id="ARBA00004115"/>
    </source>
</evidence>
<dbReference type="InterPro" id="IPR026895">
    <property type="entry name" value="EMC1"/>
</dbReference>
<sequence length="913" mass="104794">MIFGSPSERNEKLNDLIVIVSDNDTLSTLSMNYGTIGWRHLFGNTDTEVKGVTTNKAIFTIHSDGIVRGFRKLSGEMFYEELLNNVVSKNFAIYTLDSFNIVAIFDNKAYIINIREKSHNAYTLHLKENENCIPVGVTSSETDYHLIFSVSNVIHILNIEKDDLTVFTVKKVDEMIIDNETCDISGTYILCKSGEHLKYYDMKKVTNYDIDGNLVDKILSLTDTGIFAISGKTFSEVLNFNEQSSSIFKKTSSEIFVASTKEKGYFAIVEDKNMFSLYDINKLNEPIFSANLESSKDAILSNIRNIFFTIKKNDNNIGAYVAKVGDDCQIDFYETLNGVEFSKEWTRYEDLSYISKSEFVDLPLSEMDMLFEKEFSNTNGDILGNFTLRVTSQIEQAQTLVRKYLKHASKFIQKFNFKSLTTADFMSGLKNKKEESYDEDQPLERDYFKFKKYIIVTTLKGSIYAINNENGNIIWKRSIGSNFMPFTDILNNNVVPLFVQRTTDSSMFHNQASVVYNIAGGKTGILAFNMITGEILDRKVINKKVIRIEQIPKQNSQRMKNLILFFGEQPHDIEYYPSLKEADYLLFDKPFYLLWINKETGQLRGTRFDFVKKSLQTVWIVNRNVENEYITNIVSKLPNEKTQSLGYVIGHNNVLYKYLNPHMIAIAFADKKNNHATEIIILDTITGKSLYTSKLKNAQAPIKMVLCDNWLALSYYNYKTRRNQMSIVELFDGEDFKDTPTINSWSKSFPSNFSVQSYLFPQGITAFSVTRTDLGLTTRSLLVSMPYGSIAQISKRQLDGRRVFDVTQEQREEGLVPYIPEIIFTPDQYVTNNNTVLQIRQIDSHSAGLESVSHIFAYGKDLYCTFIHPSGKFDMLHDDFNYHLIIVILVSLVLGSIFSRYKANYYSLKQSWM</sequence>
<dbReference type="Pfam" id="PF25293">
    <property type="entry name" value="Beta-prop_EMC1_N"/>
    <property type="match status" value="1"/>
</dbReference>
<evidence type="ECO:0000256" key="2">
    <source>
        <dbReference type="ARBA" id="ARBA00007904"/>
    </source>
</evidence>
<dbReference type="PANTHER" id="PTHR21573:SF0">
    <property type="entry name" value="ER MEMBRANE PROTEIN COMPLEX SUBUNIT 1"/>
    <property type="match status" value="1"/>
</dbReference>
<dbReference type="InterPro" id="IPR011678">
    <property type="entry name" value="EMC1_C"/>
</dbReference>
<evidence type="ECO:0000259" key="12">
    <source>
        <dbReference type="Pfam" id="PF07774"/>
    </source>
</evidence>
<keyword evidence="7" id="KW-0256">Endoplasmic reticulum</keyword>
<comment type="subcellular location">
    <subcellularLocation>
        <location evidence="1">Endoplasmic reticulum membrane</location>
        <topology evidence="1">Single-pass type I membrane protein</topology>
    </subcellularLocation>
</comment>
<keyword evidence="8 11" id="KW-1133">Transmembrane helix</keyword>
<reference evidence="15" key="1">
    <citation type="submission" date="2017-02" db="UniProtKB">
        <authorList>
            <consortium name="WormBaseParasite"/>
        </authorList>
    </citation>
    <scope>IDENTIFICATION</scope>
</reference>
<organism evidence="14 15">
    <name type="scientific">Parastrongyloides trichosuri</name>
    <name type="common">Possum-specific nematode worm</name>
    <dbReference type="NCBI Taxonomy" id="131310"/>
    <lineage>
        <taxon>Eukaryota</taxon>
        <taxon>Metazoa</taxon>
        <taxon>Ecdysozoa</taxon>
        <taxon>Nematoda</taxon>
        <taxon>Chromadorea</taxon>
        <taxon>Rhabditida</taxon>
        <taxon>Tylenchina</taxon>
        <taxon>Panagrolaimomorpha</taxon>
        <taxon>Strongyloidoidea</taxon>
        <taxon>Strongyloididae</taxon>
        <taxon>Parastrongyloides</taxon>
    </lineage>
</organism>
<keyword evidence="14" id="KW-1185">Reference proteome</keyword>
<name>A0A0N4Z2D1_PARTI</name>
<evidence type="ECO:0000313" key="15">
    <source>
        <dbReference type="WBParaSite" id="PTRK_0000102600.1"/>
    </source>
</evidence>
<dbReference type="InterPro" id="IPR011047">
    <property type="entry name" value="Quinoprotein_ADH-like_sf"/>
</dbReference>
<comment type="similarity">
    <text evidence="2">Belongs to the EMC1 family.</text>
</comment>
<proteinExistence type="inferred from homology"/>
<keyword evidence="5 11" id="KW-0812">Transmembrane</keyword>
<dbReference type="PANTHER" id="PTHR21573">
    <property type="entry name" value="ER MEMBRANE PROTEIN COMPLEX SUBUNIT 1"/>
    <property type="match status" value="1"/>
</dbReference>
<accession>A0A0N4Z2D1</accession>
<evidence type="ECO:0000256" key="7">
    <source>
        <dbReference type="ARBA" id="ARBA00022824"/>
    </source>
</evidence>
<dbReference type="AlphaFoldDB" id="A0A0N4Z2D1"/>
<dbReference type="InterPro" id="IPR058545">
    <property type="entry name" value="Beta-prop_EMC1_1st"/>
</dbReference>
<feature type="domain" description="ER membrane protein complex subunit 1 C-terminal" evidence="12">
    <location>
        <begin position="707"/>
        <end position="912"/>
    </location>
</feature>
<feature type="domain" description="EMC1 first beta-propeller" evidence="13">
    <location>
        <begin position="13"/>
        <end position="347"/>
    </location>
</feature>
<keyword evidence="10" id="KW-0325">Glycoprotein</keyword>
<evidence type="ECO:0000256" key="5">
    <source>
        <dbReference type="ARBA" id="ARBA00022692"/>
    </source>
</evidence>
<evidence type="ECO:0000256" key="6">
    <source>
        <dbReference type="ARBA" id="ARBA00022729"/>
    </source>
</evidence>